<dbReference type="Proteomes" id="UP001320420">
    <property type="component" value="Unassembled WGS sequence"/>
</dbReference>
<feature type="compositionally biased region" description="Polar residues" evidence="1">
    <location>
        <begin position="253"/>
        <end position="264"/>
    </location>
</feature>
<feature type="compositionally biased region" description="Low complexity" evidence="1">
    <location>
        <begin position="393"/>
        <end position="402"/>
    </location>
</feature>
<evidence type="ECO:0000259" key="2">
    <source>
        <dbReference type="Pfam" id="PF20994"/>
    </source>
</evidence>
<feature type="compositionally biased region" description="Basic and acidic residues" evidence="1">
    <location>
        <begin position="355"/>
        <end position="364"/>
    </location>
</feature>
<sequence length="659" mass="71099">MATSREERMQQRMRGAGRHEVADVSFGFILPVAEASPEVSPPEPAIRTEPNTSAKRRRLSPEEPEAAPTSTPVPAPAPAPDPAPSNLEQSSSASRASARLTDRGAEAEIEAPDDDELESLPAAVPVPGAHSPVVSRRSAGPRIVEEVTESPVEAPGSGHRRRIRLSNAATQSAILQRAVMEMENTATGEFTTSSPLARKMTRTSGVSTTTNGGPPARSTRTSTRTAAMSPEIHAAAGDSSPTTARRPPRKSDSTAASGGSVRSTRSQDRRSTLSTVLGEEDIDELSSPLAAGTSSARKPQPKAQKKQKKKLPRGRPEPIEEEQEEEEEEEQAEEIGVQEAARRIGRKRPRAASPAREESPELHAEPAPAATDSAAEPARKKNKRQKQRPQESPAKQAQPKKAQQQKRKPRKSTAAEGRGGGGGGGEAIPIIVQRYTKPAHRNADDNDSDADILGADDIPFANRGGPNVIDVLAQMCDEVIESNLETLQKATAQAADSATRKEYRTKLRALEAFQEELRTRLLEHTIALDTMHALKKRVRSVQKEKLALRSEILRIRAEREQVALRMDAVRIKHERENKESLHLLGLSSAMHDIELAVDNGRSAPDLGPKEKKAAELANLELLVSRVADEASANGGGGNLRQIKDFNAFLERAAAALEGR</sequence>
<dbReference type="AlphaFoldDB" id="A0AAN9YXZ6"/>
<reference evidence="3 4" key="1">
    <citation type="submission" date="2024-02" db="EMBL/GenBank/DDBJ databases">
        <title>De novo assembly and annotation of 12 fungi associated with fruit tree decline syndrome in Ontario, Canada.</title>
        <authorList>
            <person name="Sulman M."/>
            <person name="Ellouze W."/>
            <person name="Ilyukhin E."/>
        </authorList>
    </citation>
    <scope>NUCLEOTIDE SEQUENCE [LARGE SCALE GENOMIC DNA]</scope>
    <source>
        <strain evidence="3 4">M11/M66-122</strain>
    </source>
</reference>
<feature type="compositionally biased region" description="Basic and acidic residues" evidence="1">
    <location>
        <begin position="1"/>
        <end position="10"/>
    </location>
</feature>
<feature type="compositionally biased region" description="Basic residues" evidence="1">
    <location>
        <begin position="299"/>
        <end position="313"/>
    </location>
</feature>
<dbReference type="Pfam" id="PF20994">
    <property type="entry name" value="CENPU"/>
    <property type="match status" value="1"/>
</dbReference>
<dbReference type="InterPro" id="IPR048743">
    <property type="entry name" value="AME1"/>
</dbReference>
<feature type="compositionally biased region" description="Low complexity" evidence="1">
    <location>
        <begin position="214"/>
        <end position="230"/>
    </location>
</feature>
<feature type="region of interest" description="Disordered" evidence="1">
    <location>
        <begin position="34"/>
        <end position="168"/>
    </location>
</feature>
<feature type="compositionally biased region" description="Low complexity" evidence="1">
    <location>
        <begin position="90"/>
        <end position="99"/>
    </location>
</feature>
<feature type="compositionally biased region" description="Acidic residues" evidence="1">
    <location>
        <begin position="107"/>
        <end position="118"/>
    </location>
</feature>
<evidence type="ECO:0000313" key="3">
    <source>
        <dbReference type="EMBL" id="KAK7757925.1"/>
    </source>
</evidence>
<name>A0AAN9YXZ6_9PEZI</name>
<organism evidence="3 4">
    <name type="scientific">Diatrype stigma</name>
    <dbReference type="NCBI Taxonomy" id="117547"/>
    <lineage>
        <taxon>Eukaryota</taxon>
        <taxon>Fungi</taxon>
        <taxon>Dikarya</taxon>
        <taxon>Ascomycota</taxon>
        <taxon>Pezizomycotina</taxon>
        <taxon>Sordariomycetes</taxon>
        <taxon>Xylariomycetidae</taxon>
        <taxon>Xylariales</taxon>
        <taxon>Diatrypaceae</taxon>
        <taxon>Diatrype</taxon>
    </lineage>
</organism>
<protein>
    <recommendedName>
        <fullName evidence="2">Inner kinetochore subunit AME1 domain-containing protein</fullName>
    </recommendedName>
</protein>
<keyword evidence="4" id="KW-1185">Reference proteome</keyword>
<dbReference type="EMBL" id="JAKJXP020000001">
    <property type="protein sequence ID" value="KAK7757925.1"/>
    <property type="molecule type" value="Genomic_DNA"/>
</dbReference>
<feature type="domain" description="Inner kinetochore subunit AME1" evidence="2">
    <location>
        <begin position="467"/>
        <end position="651"/>
    </location>
</feature>
<gene>
    <name evidence="3" type="ORF">SLS62_000303</name>
</gene>
<feature type="compositionally biased region" description="Pro residues" evidence="1">
    <location>
        <begin position="71"/>
        <end position="83"/>
    </location>
</feature>
<evidence type="ECO:0000256" key="1">
    <source>
        <dbReference type="SAM" id="MobiDB-lite"/>
    </source>
</evidence>
<feature type="compositionally biased region" description="Acidic residues" evidence="1">
    <location>
        <begin position="319"/>
        <end position="333"/>
    </location>
</feature>
<feature type="compositionally biased region" description="Low complexity" evidence="1">
    <location>
        <begin position="365"/>
        <end position="376"/>
    </location>
</feature>
<feature type="compositionally biased region" description="Polar residues" evidence="1">
    <location>
        <begin position="202"/>
        <end position="212"/>
    </location>
</feature>
<accession>A0AAN9YXZ6</accession>
<evidence type="ECO:0000313" key="4">
    <source>
        <dbReference type="Proteomes" id="UP001320420"/>
    </source>
</evidence>
<feature type="region of interest" description="Disordered" evidence="1">
    <location>
        <begin position="1"/>
        <end position="22"/>
    </location>
</feature>
<feature type="region of interest" description="Disordered" evidence="1">
    <location>
        <begin position="186"/>
        <end position="428"/>
    </location>
</feature>
<feature type="compositionally biased region" description="Gly residues" evidence="1">
    <location>
        <begin position="417"/>
        <end position="426"/>
    </location>
</feature>
<feature type="compositionally biased region" description="Polar residues" evidence="1">
    <location>
        <begin position="186"/>
        <end position="195"/>
    </location>
</feature>
<comment type="caution">
    <text evidence="3">The sequence shown here is derived from an EMBL/GenBank/DDBJ whole genome shotgun (WGS) entry which is preliminary data.</text>
</comment>
<proteinExistence type="predicted"/>